<feature type="chain" id="PRO_5024875981" evidence="2">
    <location>
        <begin position="30"/>
        <end position="347"/>
    </location>
</feature>
<evidence type="ECO:0000256" key="1">
    <source>
        <dbReference type="ARBA" id="ARBA00006987"/>
    </source>
</evidence>
<dbReference type="InterPro" id="IPR042100">
    <property type="entry name" value="Bug_dom1"/>
</dbReference>
<dbReference type="Gene3D" id="3.40.190.10">
    <property type="entry name" value="Periplasmic binding protein-like II"/>
    <property type="match status" value="1"/>
</dbReference>
<dbReference type="Gene3D" id="3.40.190.150">
    <property type="entry name" value="Bordetella uptake gene, domain 1"/>
    <property type="match status" value="1"/>
</dbReference>
<dbReference type="CDD" id="cd07012">
    <property type="entry name" value="PBP2_Bug_TTT"/>
    <property type="match status" value="1"/>
</dbReference>
<sequence length="347" mass="36061">MYLTQCLRRSLAKLPGGLLVAMLAGPLCAGAAGATAITGANGAATAYPAKPIALMVPYPAGGASDAIARVLSQPIGKQLGQTVLVENLGGVSGAIGAQKVLSAPGDGYHLFQGSPNEVILSPLANAAVKLQAEDFQLVQPISTAVLALIARKDLEANSADELIALARSRKDKPLSYGSVGVGSLYHILAEHMQQLTGTRMTHVPYKGAAPLVQDLGGGQLDFAIVPFNAALGAMAQQGRLKLLATAGATRAPLLPNVPTISEGKLLKNFAFTIWTGFMVKKGTPPEVMQRLNLALGNVLKDPAVRAGLEAQMQIVATPMTLQEAARFYEGETARYRGLAKAIGLQPQ</sequence>
<dbReference type="EMBL" id="CP032519">
    <property type="protein sequence ID" value="QEZ46692.1"/>
    <property type="molecule type" value="Genomic_DNA"/>
</dbReference>
<organism evidence="3 4">
    <name type="scientific">Cupriavidus oxalaticus</name>
    <dbReference type="NCBI Taxonomy" id="96344"/>
    <lineage>
        <taxon>Bacteria</taxon>
        <taxon>Pseudomonadati</taxon>
        <taxon>Pseudomonadota</taxon>
        <taxon>Betaproteobacteria</taxon>
        <taxon>Burkholderiales</taxon>
        <taxon>Burkholderiaceae</taxon>
        <taxon>Cupriavidus</taxon>
    </lineage>
</organism>
<dbReference type="AlphaFoldDB" id="A0A5P3VMR1"/>
<dbReference type="PIRSF" id="PIRSF017082">
    <property type="entry name" value="YflP"/>
    <property type="match status" value="1"/>
</dbReference>
<comment type="similarity">
    <text evidence="1">Belongs to the UPF0065 (bug) family.</text>
</comment>
<name>A0A5P3VMR1_9BURK</name>
<dbReference type="InterPro" id="IPR005064">
    <property type="entry name" value="BUG"/>
</dbReference>
<protein>
    <submittedName>
        <fullName evidence="3">Tripartite tricarboxylate transporter substrate binding protein</fullName>
    </submittedName>
</protein>
<gene>
    <name evidence="3" type="ORF">D2917_21015</name>
</gene>
<dbReference type="RefSeq" id="WP_151071854.1">
    <property type="nucleotide sequence ID" value="NZ_CP032519.1"/>
</dbReference>
<dbReference type="Pfam" id="PF03401">
    <property type="entry name" value="TctC"/>
    <property type="match status" value="1"/>
</dbReference>
<reference evidence="3 4" key="1">
    <citation type="submission" date="2018-09" db="EMBL/GenBank/DDBJ databases">
        <title>Complete genome sequence of Cupriavidus oxalaticus T2, a bacterium capable of phenol tolerance and degradation.</title>
        <authorList>
            <person name="Yan J."/>
        </authorList>
    </citation>
    <scope>NUCLEOTIDE SEQUENCE [LARGE SCALE GENOMIC DNA]</scope>
    <source>
        <strain evidence="3 4">T2</strain>
    </source>
</reference>
<dbReference type="PANTHER" id="PTHR42928:SF5">
    <property type="entry name" value="BLR1237 PROTEIN"/>
    <property type="match status" value="1"/>
</dbReference>
<keyword evidence="2" id="KW-0732">Signal</keyword>
<dbReference type="Proteomes" id="UP000325743">
    <property type="component" value="Chromosome 2"/>
</dbReference>
<feature type="signal peptide" evidence="2">
    <location>
        <begin position="1"/>
        <end position="29"/>
    </location>
</feature>
<evidence type="ECO:0000313" key="3">
    <source>
        <dbReference type="EMBL" id="QEZ46692.1"/>
    </source>
</evidence>
<evidence type="ECO:0000313" key="4">
    <source>
        <dbReference type="Proteomes" id="UP000325743"/>
    </source>
</evidence>
<accession>A0A5P3VMR1</accession>
<evidence type="ECO:0000256" key="2">
    <source>
        <dbReference type="SAM" id="SignalP"/>
    </source>
</evidence>
<proteinExistence type="inferred from homology"/>
<dbReference type="SUPFAM" id="SSF53850">
    <property type="entry name" value="Periplasmic binding protein-like II"/>
    <property type="match status" value="1"/>
</dbReference>
<dbReference type="PANTHER" id="PTHR42928">
    <property type="entry name" value="TRICARBOXYLATE-BINDING PROTEIN"/>
    <property type="match status" value="1"/>
</dbReference>